<dbReference type="CDD" id="cd00118">
    <property type="entry name" value="LysM"/>
    <property type="match status" value="1"/>
</dbReference>
<evidence type="ECO:0000313" key="5">
    <source>
        <dbReference type="EMBL" id="CCA77126.1"/>
    </source>
</evidence>
<organism evidence="5 6">
    <name type="scientific">Serendipita indica (strain DSM 11827)</name>
    <name type="common">Root endophyte fungus</name>
    <name type="synonym">Piriformospora indica</name>
    <dbReference type="NCBI Taxonomy" id="1109443"/>
    <lineage>
        <taxon>Eukaryota</taxon>
        <taxon>Fungi</taxon>
        <taxon>Dikarya</taxon>
        <taxon>Basidiomycota</taxon>
        <taxon>Agaricomycotina</taxon>
        <taxon>Agaricomycetes</taxon>
        <taxon>Sebacinales</taxon>
        <taxon>Serendipitaceae</taxon>
        <taxon>Serendipita</taxon>
    </lineage>
</organism>
<dbReference type="InterPro" id="IPR052210">
    <property type="entry name" value="LysM1-like"/>
</dbReference>
<dbReference type="HOGENOM" id="CLU_1627734_0_0_1"/>
<dbReference type="Pfam" id="PF01476">
    <property type="entry name" value="LysM"/>
    <property type="match status" value="2"/>
</dbReference>
<evidence type="ECO:0000256" key="3">
    <source>
        <dbReference type="SAM" id="SignalP"/>
    </source>
</evidence>
<dbReference type="InterPro" id="IPR036779">
    <property type="entry name" value="LysM_dom_sf"/>
</dbReference>
<protein>
    <recommendedName>
        <fullName evidence="4">LysM domain-containing protein</fullName>
    </recommendedName>
</protein>
<dbReference type="SUPFAM" id="SSF54106">
    <property type="entry name" value="LysM domain"/>
    <property type="match status" value="1"/>
</dbReference>
<sequence length="163" mass="17175">MLAFVAASLVAAIGTVNASPQVASTTIISGVTMTYSTVNPIQTGIQTCGRTYWSVSGDTCNSISSKLGISVSQIQKYNGFLNCDDIWVNTPIAICWDTPTPWSTPSGAITFSSSATPSPPGCLTYWSAPGDTCDSIAAKFGLSATEVKNRNCSFSPFQFISIY</sequence>
<reference evidence="5 6" key="1">
    <citation type="journal article" date="2011" name="PLoS Pathog.">
        <title>Endophytic Life Strategies Decoded by Genome and Transcriptome Analyses of the Mutualistic Root Symbiont Piriformospora indica.</title>
        <authorList>
            <person name="Zuccaro A."/>
            <person name="Lahrmann U."/>
            <person name="Guldener U."/>
            <person name="Langen G."/>
            <person name="Pfiffi S."/>
            <person name="Biedenkopf D."/>
            <person name="Wong P."/>
            <person name="Samans B."/>
            <person name="Grimm C."/>
            <person name="Basiewicz M."/>
            <person name="Murat C."/>
            <person name="Martin F."/>
            <person name="Kogel K.H."/>
        </authorList>
    </citation>
    <scope>NUCLEOTIDE SEQUENCE [LARGE SCALE GENOMIC DNA]</scope>
    <source>
        <strain evidence="5 6">DSM 11827</strain>
    </source>
</reference>
<dbReference type="SMART" id="SM00257">
    <property type="entry name" value="LysM"/>
    <property type="match status" value="1"/>
</dbReference>
<dbReference type="InterPro" id="IPR018392">
    <property type="entry name" value="LysM"/>
</dbReference>
<dbReference type="Gene3D" id="3.10.350.10">
    <property type="entry name" value="LysM domain"/>
    <property type="match status" value="1"/>
</dbReference>
<keyword evidence="2" id="KW-0843">Virulence</keyword>
<dbReference type="PROSITE" id="PS51782">
    <property type="entry name" value="LYSM"/>
    <property type="match status" value="2"/>
</dbReference>
<gene>
    <name evidence="5" type="ORF">PIIN_11109</name>
</gene>
<dbReference type="GO" id="GO:0008061">
    <property type="term" value="F:chitin binding"/>
    <property type="evidence" value="ECO:0007669"/>
    <property type="project" value="UniProtKB-KW"/>
</dbReference>
<dbReference type="InParanoid" id="G4U0N3"/>
<name>G4U0N3_SERID</name>
<proteinExistence type="predicted"/>
<keyword evidence="1" id="KW-0147">Chitin-binding</keyword>
<evidence type="ECO:0000313" key="6">
    <source>
        <dbReference type="Proteomes" id="UP000007148"/>
    </source>
</evidence>
<evidence type="ECO:0000256" key="1">
    <source>
        <dbReference type="ARBA" id="ARBA00022669"/>
    </source>
</evidence>
<dbReference type="EMBL" id="CAFZ01001293">
    <property type="protein sequence ID" value="CCA77126.1"/>
    <property type="molecule type" value="Genomic_DNA"/>
</dbReference>
<dbReference type="Proteomes" id="UP000007148">
    <property type="component" value="Unassembled WGS sequence"/>
</dbReference>
<dbReference type="OrthoDB" id="5985073at2759"/>
<feature type="chain" id="PRO_5003469048" description="LysM domain-containing protein" evidence="3">
    <location>
        <begin position="19"/>
        <end position="163"/>
    </location>
</feature>
<feature type="signal peptide" evidence="3">
    <location>
        <begin position="1"/>
        <end position="18"/>
    </location>
</feature>
<keyword evidence="6" id="KW-1185">Reference proteome</keyword>
<keyword evidence="3" id="KW-0732">Signal</keyword>
<dbReference type="PANTHER" id="PTHR34997:SF1">
    <property type="entry name" value="PEPTIDOGLYCAN-BINDING LYSIN DOMAIN"/>
    <property type="match status" value="1"/>
</dbReference>
<feature type="domain" description="LysM" evidence="4">
    <location>
        <begin position="123"/>
        <end position="163"/>
    </location>
</feature>
<evidence type="ECO:0000256" key="2">
    <source>
        <dbReference type="ARBA" id="ARBA00023026"/>
    </source>
</evidence>
<dbReference type="AlphaFoldDB" id="G4U0N3"/>
<feature type="domain" description="LysM" evidence="4">
    <location>
        <begin position="50"/>
        <end position="94"/>
    </location>
</feature>
<dbReference type="PANTHER" id="PTHR34997">
    <property type="entry name" value="AM15"/>
    <property type="match status" value="1"/>
</dbReference>
<comment type="caution">
    <text evidence="5">The sequence shown here is derived from an EMBL/GenBank/DDBJ whole genome shotgun (WGS) entry which is preliminary data.</text>
</comment>
<evidence type="ECO:0000259" key="4">
    <source>
        <dbReference type="PROSITE" id="PS51782"/>
    </source>
</evidence>
<accession>G4U0N3</accession>